<evidence type="ECO:0000256" key="6">
    <source>
        <dbReference type="ARBA" id="ARBA00023242"/>
    </source>
</evidence>
<dbReference type="GO" id="GO:0003723">
    <property type="term" value="F:RNA binding"/>
    <property type="evidence" value="ECO:0007669"/>
    <property type="project" value="TreeGrafter"/>
</dbReference>
<evidence type="ECO:0000256" key="5">
    <source>
        <dbReference type="ARBA" id="ARBA00022833"/>
    </source>
</evidence>
<evidence type="ECO:0000256" key="10">
    <source>
        <dbReference type="SAM" id="MobiDB-lite"/>
    </source>
</evidence>
<evidence type="ECO:0000313" key="12">
    <source>
        <dbReference type="EMBL" id="KAK8770124.1"/>
    </source>
</evidence>
<feature type="domain" description="CCHC-type" evidence="11">
    <location>
        <begin position="169"/>
        <end position="184"/>
    </location>
</feature>
<keyword evidence="5" id="KW-0862">Zinc</keyword>
<comment type="caution">
    <text evidence="12">The sequence shown here is derived from an EMBL/GenBank/DDBJ whole genome shotgun (WGS) entry which is preliminary data.</text>
</comment>
<dbReference type="InterPro" id="IPR001878">
    <property type="entry name" value="Znf_CCHC"/>
</dbReference>
<name>A0AAQ4E5Z7_AMBAM</name>
<accession>A0AAQ4E5Z7</accession>
<keyword evidence="4 9" id="KW-0863">Zinc-finger</keyword>
<keyword evidence="6" id="KW-0539">Nucleus</keyword>
<keyword evidence="13" id="KW-1185">Reference proteome</keyword>
<dbReference type="AlphaFoldDB" id="A0AAQ4E5Z7"/>
<dbReference type="PANTHER" id="PTHR46543">
    <property type="entry name" value="ZINC FINGER CCHC DOMAIN-CONTAINING PROTEIN 7"/>
    <property type="match status" value="1"/>
</dbReference>
<dbReference type="GO" id="GO:0008270">
    <property type="term" value="F:zinc ion binding"/>
    <property type="evidence" value="ECO:0007669"/>
    <property type="project" value="UniProtKB-KW"/>
</dbReference>
<dbReference type="EMBL" id="JARKHS020021615">
    <property type="protein sequence ID" value="KAK8770124.1"/>
    <property type="molecule type" value="Genomic_DNA"/>
</dbReference>
<dbReference type="GO" id="GO:0071037">
    <property type="term" value="P:nuclear polyadenylation-dependent snRNA catabolic process"/>
    <property type="evidence" value="ECO:0007669"/>
    <property type="project" value="TreeGrafter"/>
</dbReference>
<dbReference type="GO" id="GO:0031499">
    <property type="term" value="C:TRAMP complex"/>
    <property type="evidence" value="ECO:0007669"/>
    <property type="project" value="TreeGrafter"/>
</dbReference>
<evidence type="ECO:0000256" key="7">
    <source>
        <dbReference type="ARBA" id="ARBA00041190"/>
    </source>
</evidence>
<reference evidence="12 13" key="1">
    <citation type="journal article" date="2023" name="Arcadia Sci">
        <title>De novo assembly of a long-read Amblyomma americanum tick genome.</title>
        <authorList>
            <person name="Chou S."/>
            <person name="Poskanzer K.E."/>
            <person name="Rollins M."/>
            <person name="Thuy-Boun P.S."/>
        </authorList>
    </citation>
    <scope>NUCLEOTIDE SEQUENCE [LARGE SCALE GENOMIC DNA]</scope>
    <source>
        <strain evidence="12">F_SG_1</strain>
        <tissue evidence="12">Salivary glands</tissue>
    </source>
</reference>
<feature type="non-terminal residue" evidence="12">
    <location>
        <position position="357"/>
    </location>
</feature>
<dbReference type="GO" id="GO:0071039">
    <property type="term" value="P:nuclear polyadenylation-dependent CUT catabolic process"/>
    <property type="evidence" value="ECO:0007669"/>
    <property type="project" value="TreeGrafter"/>
</dbReference>
<evidence type="ECO:0000256" key="4">
    <source>
        <dbReference type="ARBA" id="ARBA00022771"/>
    </source>
</evidence>
<organism evidence="12 13">
    <name type="scientific">Amblyomma americanum</name>
    <name type="common">Lone star tick</name>
    <dbReference type="NCBI Taxonomy" id="6943"/>
    <lineage>
        <taxon>Eukaryota</taxon>
        <taxon>Metazoa</taxon>
        <taxon>Ecdysozoa</taxon>
        <taxon>Arthropoda</taxon>
        <taxon>Chelicerata</taxon>
        <taxon>Arachnida</taxon>
        <taxon>Acari</taxon>
        <taxon>Parasitiformes</taxon>
        <taxon>Ixodida</taxon>
        <taxon>Ixodoidea</taxon>
        <taxon>Ixodidae</taxon>
        <taxon>Amblyomminae</taxon>
        <taxon>Amblyomma</taxon>
    </lineage>
</organism>
<keyword evidence="2" id="KW-0479">Metal-binding</keyword>
<dbReference type="GO" id="GO:0071031">
    <property type="term" value="P:nuclear mRNA surveillance of mRNA 3'-end processing"/>
    <property type="evidence" value="ECO:0007669"/>
    <property type="project" value="TreeGrafter"/>
</dbReference>
<dbReference type="GO" id="GO:0071038">
    <property type="term" value="P:TRAMP-dependent tRNA surveillance pathway"/>
    <property type="evidence" value="ECO:0007669"/>
    <property type="project" value="TreeGrafter"/>
</dbReference>
<comment type="subcellular location">
    <subcellularLocation>
        <location evidence="1">Nucleus</location>
    </subcellularLocation>
</comment>
<dbReference type="InterPro" id="IPR051644">
    <property type="entry name" value="TRAMP_AT-DNA-binding"/>
</dbReference>
<dbReference type="SUPFAM" id="SSF57756">
    <property type="entry name" value="Retrovirus zinc finger-like domains"/>
    <property type="match status" value="2"/>
</dbReference>
<protein>
    <recommendedName>
        <fullName evidence="7">Zinc finger CCHC domain-containing protein 7</fullName>
    </recommendedName>
    <alternativeName>
        <fullName evidence="8">TRAMP-like complex RNA-binding factor ZCCHC7</fullName>
    </alternativeName>
</protein>
<dbReference type="SMART" id="SM00343">
    <property type="entry name" value="ZnF_C2HC"/>
    <property type="match status" value="5"/>
</dbReference>
<sequence length="357" mass="41098">MWDICDRSSDQEANSDGYGSELETFLYSSIYHDAQEEASLPEASPTAISNSDADAPVLTVVQSRKRRADAEELKCVVKKVKRSKMRALAALAAEPKPSASPTADCILLSSDDDEVMVFSEDSQERIALNVVETSQDKENKSGLWHVDAEDLYRDSRGFRYHHTLANIHCRNCDQMGHLSKHCTQPKINVCPFCSELGHDAKRCPQRMCSRCYMQGHVLAECKQTFVPTCSLCNTKGHPDERCPDLWRRYHMTTKDGPIVRARVKMRPREERYCFNCGRQGHYGHQCHQRKHGNPSTPYIISYKDPFRPEQPPLVLRDEKRKQRVDKKRRLKNEQLQKWLETVQCNGQATPRHKKTRH</sequence>
<evidence type="ECO:0000313" key="13">
    <source>
        <dbReference type="Proteomes" id="UP001321473"/>
    </source>
</evidence>
<dbReference type="PANTHER" id="PTHR46543:SF1">
    <property type="entry name" value="ZINC FINGER CCHC DOMAIN-CONTAINING PROTEIN 7"/>
    <property type="match status" value="1"/>
</dbReference>
<dbReference type="Proteomes" id="UP001321473">
    <property type="component" value="Unassembled WGS sequence"/>
</dbReference>
<proteinExistence type="predicted"/>
<evidence type="ECO:0000256" key="8">
    <source>
        <dbReference type="ARBA" id="ARBA00043023"/>
    </source>
</evidence>
<dbReference type="InterPro" id="IPR036875">
    <property type="entry name" value="Znf_CCHC_sf"/>
</dbReference>
<dbReference type="GO" id="GO:0071035">
    <property type="term" value="P:nuclear polyadenylation-dependent rRNA catabolic process"/>
    <property type="evidence" value="ECO:0007669"/>
    <property type="project" value="TreeGrafter"/>
</dbReference>
<dbReference type="GO" id="GO:0071036">
    <property type="term" value="P:nuclear polyadenylation-dependent snoRNA catabolic process"/>
    <property type="evidence" value="ECO:0007669"/>
    <property type="project" value="TreeGrafter"/>
</dbReference>
<evidence type="ECO:0000256" key="2">
    <source>
        <dbReference type="ARBA" id="ARBA00022723"/>
    </source>
</evidence>
<evidence type="ECO:0000259" key="11">
    <source>
        <dbReference type="PROSITE" id="PS50158"/>
    </source>
</evidence>
<evidence type="ECO:0000256" key="1">
    <source>
        <dbReference type="ARBA" id="ARBA00004123"/>
    </source>
</evidence>
<feature type="domain" description="CCHC-type" evidence="11">
    <location>
        <begin position="273"/>
        <end position="286"/>
    </location>
</feature>
<gene>
    <name evidence="12" type="ORF">V5799_013410</name>
</gene>
<feature type="region of interest" description="Disordered" evidence="10">
    <location>
        <begin position="305"/>
        <end position="329"/>
    </location>
</feature>
<dbReference type="PROSITE" id="PS50158">
    <property type="entry name" value="ZF_CCHC"/>
    <property type="match status" value="2"/>
</dbReference>
<evidence type="ECO:0000256" key="3">
    <source>
        <dbReference type="ARBA" id="ARBA00022737"/>
    </source>
</evidence>
<evidence type="ECO:0000256" key="9">
    <source>
        <dbReference type="PROSITE-ProRule" id="PRU00047"/>
    </source>
</evidence>
<keyword evidence="3" id="KW-0677">Repeat</keyword>
<dbReference type="Gene3D" id="4.10.60.10">
    <property type="entry name" value="Zinc finger, CCHC-type"/>
    <property type="match status" value="2"/>
</dbReference>